<dbReference type="GO" id="GO:0008237">
    <property type="term" value="F:metallopeptidase activity"/>
    <property type="evidence" value="ECO:0007669"/>
    <property type="project" value="InterPro"/>
</dbReference>
<accession>A0A5C6YQB5</accession>
<keyword evidence="3" id="KW-1185">Reference proteome</keyword>
<evidence type="ECO:0000313" key="2">
    <source>
        <dbReference type="EMBL" id="TXD69762.1"/>
    </source>
</evidence>
<dbReference type="InterPro" id="IPR042252">
    <property type="entry name" value="MtfA_N"/>
</dbReference>
<dbReference type="GO" id="GO:0004177">
    <property type="term" value="F:aminopeptidase activity"/>
    <property type="evidence" value="ECO:0007669"/>
    <property type="project" value="TreeGrafter"/>
</dbReference>
<dbReference type="PANTHER" id="PTHR30164:SF2">
    <property type="entry name" value="PROTEIN MTFA"/>
    <property type="match status" value="1"/>
</dbReference>
<keyword evidence="1" id="KW-0812">Transmembrane</keyword>
<reference evidence="2 3" key="1">
    <citation type="submission" date="2019-08" db="EMBL/GenBank/DDBJ databases">
        <title>Genome of Aequorivita lipolytica Y10-2 (type strain).</title>
        <authorList>
            <person name="Bowman J.P."/>
        </authorList>
    </citation>
    <scope>NUCLEOTIDE SEQUENCE [LARGE SCALE GENOMIC DNA]</scope>
    <source>
        <strain evidence="2 3">Y10-2</strain>
    </source>
</reference>
<dbReference type="PANTHER" id="PTHR30164">
    <property type="entry name" value="MTFA PEPTIDASE"/>
    <property type="match status" value="1"/>
</dbReference>
<dbReference type="SUPFAM" id="SSF55486">
    <property type="entry name" value="Metalloproteases ('zincins'), catalytic domain"/>
    <property type="match status" value="1"/>
</dbReference>
<dbReference type="InterPro" id="IPR024079">
    <property type="entry name" value="MetalloPept_cat_dom_sf"/>
</dbReference>
<organism evidence="2 3">
    <name type="scientific">Aequorivita lipolytica</name>
    <dbReference type="NCBI Taxonomy" id="153267"/>
    <lineage>
        <taxon>Bacteria</taxon>
        <taxon>Pseudomonadati</taxon>
        <taxon>Bacteroidota</taxon>
        <taxon>Flavobacteriia</taxon>
        <taxon>Flavobacteriales</taxon>
        <taxon>Flavobacteriaceae</taxon>
        <taxon>Aequorivita</taxon>
    </lineage>
</organism>
<proteinExistence type="predicted"/>
<gene>
    <name evidence="2" type="ORF">ESV24_04800</name>
</gene>
<dbReference type="Proteomes" id="UP000321945">
    <property type="component" value="Unassembled WGS sequence"/>
</dbReference>
<dbReference type="Gene3D" id="3.40.390.10">
    <property type="entry name" value="Collagenase (Catalytic Domain)"/>
    <property type="match status" value="1"/>
</dbReference>
<dbReference type="InterPro" id="IPR010384">
    <property type="entry name" value="MtfA_fam"/>
</dbReference>
<name>A0A5C6YQB5_9FLAO</name>
<evidence type="ECO:0000256" key="1">
    <source>
        <dbReference type="SAM" id="Phobius"/>
    </source>
</evidence>
<evidence type="ECO:0000313" key="3">
    <source>
        <dbReference type="Proteomes" id="UP000321945"/>
    </source>
</evidence>
<dbReference type="OrthoDB" id="9786424at2"/>
<sequence>MSGIFFVLYPNGIGNKPFHRTLYLTQRTNSIYLFILNKNLVLQSEAVAPWLAPYAYGIVILGFIFFLFRIFENWYAANFDKPLFRNYLVFKKLSSAQLAILTTEFSFYNKLSEKQKKQFEHRVAKFVSEKKFVGRGELEITELMTVLIAAVGCMLSFGRKNYIYSLIEFILIYPEEFYSKVNNDYHKGEFNPRERALVLSWKDFEEGFKISNDNLNVGIHEFMHAMQLESTKNRDLDSIRFTKQFQNILKELTRQEVKNQLDKTEFFRAYAFTNQYEFMAVLAEYFFESPADFKRIFPNIYNYTKKLLNFNFAGY</sequence>
<dbReference type="GO" id="GO:0005829">
    <property type="term" value="C:cytosol"/>
    <property type="evidence" value="ECO:0007669"/>
    <property type="project" value="TreeGrafter"/>
</dbReference>
<dbReference type="CDD" id="cd20170">
    <property type="entry name" value="Peptidase_M90-like"/>
    <property type="match status" value="1"/>
</dbReference>
<dbReference type="Pfam" id="PF06167">
    <property type="entry name" value="Peptidase_M90"/>
    <property type="match status" value="1"/>
</dbReference>
<dbReference type="EMBL" id="VORU01000003">
    <property type="protein sequence ID" value="TXD69762.1"/>
    <property type="molecule type" value="Genomic_DNA"/>
</dbReference>
<dbReference type="AlphaFoldDB" id="A0A5C6YQB5"/>
<dbReference type="Gene3D" id="1.10.472.150">
    <property type="entry name" value="Glucose-regulated metallo-peptidase M90, N-terminal domain"/>
    <property type="match status" value="1"/>
</dbReference>
<protein>
    <submittedName>
        <fullName evidence="2">Zinc-dependent peptidase</fullName>
    </submittedName>
</protein>
<keyword evidence="1" id="KW-1133">Transmembrane helix</keyword>
<feature type="transmembrane region" description="Helical" evidence="1">
    <location>
        <begin position="51"/>
        <end position="71"/>
    </location>
</feature>
<comment type="caution">
    <text evidence="2">The sequence shown here is derived from an EMBL/GenBank/DDBJ whole genome shotgun (WGS) entry which is preliminary data.</text>
</comment>
<keyword evidence="1" id="KW-0472">Membrane</keyword>